<dbReference type="PIRSF" id="PIRSF001400">
    <property type="entry name" value="Enolase"/>
    <property type="match status" value="1"/>
</dbReference>
<dbReference type="HAMAP" id="MF_00318">
    <property type="entry name" value="Enolase"/>
    <property type="match status" value="1"/>
</dbReference>
<keyword evidence="5 9" id="KW-0964">Secreted</keyword>
<feature type="binding site" evidence="11">
    <location>
        <position position="316"/>
    </location>
    <ligand>
        <name>substrate</name>
    </ligand>
</feature>
<accession>A0A3M9MIP3</accession>
<dbReference type="Gene3D" id="3.20.20.120">
    <property type="entry name" value="Enolase-like C-terminal domain"/>
    <property type="match status" value="1"/>
</dbReference>
<evidence type="ECO:0000256" key="9">
    <source>
        <dbReference type="HAMAP-Rule" id="MF_00318"/>
    </source>
</evidence>
<dbReference type="InterPro" id="IPR000941">
    <property type="entry name" value="Enolase"/>
</dbReference>
<feature type="binding site" evidence="11">
    <location>
        <position position="289"/>
    </location>
    <ligand>
        <name>substrate</name>
    </ligand>
</feature>
<dbReference type="CDD" id="cd03313">
    <property type="entry name" value="enolase"/>
    <property type="match status" value="1"/>
</dbReference>
<dbReference type="Proteomes" id="UP000271678">
    <property type="component" value="Unassembled WGS sequence"/>
</dbReference>
<dbReference type="SFLD" id="SFLDF00002">
    <property type="entry name" value="enolase"/>
    <property type="match status" value="1"/>
</dbReference>
<dbReference type="OrthoDB" id="9804716at2"/>
<evidence type="ECO:0000256" key="10">
    <source>
        <dbReference type="PIRSR" id="PIRSR001400-1"/>
    </source>
</evidence>
<dbReference type="SMART" id="SM01192">
    <property type="entry name" value="Enolase_C"/>
    <property type="match status" value="1"/>
</dbReference>
<dbReference type="GO" id="GO:0005576">
    <property type="term" value="C:extracellular region"/>
    <property type="evidence" value="ECO:0007669"/>
    <property type="project" value="UniProtKB-SubCell"/>
</dbReference>
<evidence type="ECO:0000256" key="4">
    <source>
        <dbReference type="ARBA" id="ARBA00017068"/>
    </source>
</evidence>
<evidence type="ECO:0000259" key="14">
    <source>
        <dbReference type="SMART" id="SM01193"/>
    </source>
</evidence>
<protein>
    <recommendedName>
        <fullName evidence="4 9">Enolase</fullName>
        <ecNumber evidence="3 9">4.2.1.11</ecNumber>
    </recommendedName>
    <alternativeName>
        <fullName evidence="9">2-phospho-D-glycerate hydro-lyase</fullName>
    </alternativeName>
    <alternativeName>
        <fullName evidence="9">2-phosphoglycerate dehydratase</fullName>
    </alternativeName>
</protein>
<keyword evidence="9" id="KW-0963">Cytoplasm</keyword>
<evidence type="ECO:0000256" key="6">
    <source>
        <dbReference type="ARBA" id="ARBA00022842"/>
    </source>
</evidence>
<dbReference type="SUPFAM" id="SSF51604">
    <property type="entry name" value="Enolase C-terminal domain-like"/>
    <property type="match status" value="1"/>
</dbReference>
<dbReference type="InterPro" id="IPR020810">
    <property type="entry name" value="Enolase_C"/>
</dbReference>
<keyword evidence="7 9" id="KW-0324">Glycolysis</keyword>
<dbReference type="EMBL" id="RJJQ01000002">
    <property type="protein sequence ID" value="RNI24703.1"/>
    <property type="molecule type" value="Genomic_DNA"/>
</dbReference>
<feature type="binding site" evidence="9 12">
    <location>
        <position position="316"/>
    </location>
    <ligand>
        <name>Mg(2+)</name>
        <dbReference type="ChEBI" id="CHEBI:18420"/>
    </ligand>
</feature>
<dbReference type="GO" id="GO:0000287">
    <property type="term" value="F:magnesium ion binding"/>
    <property type="evidence" value="ECO:0007669"/>
    <property type="project" value="UniProtKB-UniRule"/>
</dbReference>
<dbReference type="PANTHER" id="PTHR11902:SF1">
    <property type="entry name" value="ENOLASE"/>
    <property type="match status" value="1"/>
</dbReference>
<feature type="domain" description="Enolase N-terminal" evidence="14">
    <location>
        <begin position="9"/>
        <end position="138"/>
    </location>
</feature>
<dbReference type="NCBIfam" id="TIGR01060">
    <property type="entry name" value="eno"/>
    <property type="match status" value="1"/>
</dbReference>
<feature type="binding site" evidence="9">
    <location>
        <position position="392"/>
    </location>
    <ligand>
        <name>(2R)-2-phosphoglycerate</name>
        <dbReference type="ChEBI" id="CHEBI:58289"/>
    </ligand>
</feature>
<comment type="cofactor">
    <cofactor evidence="9">
        <name>Mg(2+)</name>
        <dbReference type="ChEBI" id="CHEBI:18420"/>
    </cofactor>
    <text evidence="9">Binds a second Mg(2+) ion via substrate during catalysis.</text>
</comment>
<comment type="subcellular location">
    <subcellularLocation>
        <location evidence="9">Cytoplasm</location>
    </subcellularLocation>
    <subcellularLocation>
        <location evidence="9">Secreted</location>
    </subcellularLocation>
    <subcellularLocation>
        <location evidence="9">Cell surface</location>
    </subcellularLocation>
    <text evidence="9">Fractions of enolase are present in both the cytoplasm and on the cell surface.</text>
</comment>
<proteinExistence type="inferred from homology"/>
<keyword evidence="16" id="KW-1185">Reference proteome</keyword>
<gene>
    <name evidence="9" type="primary">eno</name>
    <name evidence="15" type="ORF">EFY87_03105</name>
</gene>
<dbReference type="PRINTS" id="PR00148">
    <property type="entry name" value="ENOLASE"/>
</dbReference>
<feature type="binding site" evidence="9">
    <location>
        <position position="370"/>
    </location>
    <ligand>
        <name>(2R)-2-phosphoglycerate</name>
        <dbReference type="ChEBI" id="CHEBI:58289"/>
    </ligand>
</feature>
<dbReference type="PANTHER" id="PTHR11902">
    <property type="entry name" value="ENOLASE"/>
    <property type="match status" value="1"/>
</dbReference>
<comment type="caution">
    <text evidence="15">The sequence shown here is derived from an EMBL/GenBank/DDBJ whole genome shotgun (WGS) entry which is preliminary data.</text>
</comment>
<dbReference type="AlphaFoldDB" id="A0A3M9MIP3"/>
<evidence type="ECO:0000256" key="2">
    <source>
        <dbReference type="ARBA" id="ARBA00009604"/>
    </source>
</evidence>
<comment type="catalytic activity">
    <reaction evidence="9">
        <text>(2R)-2-phosphoglycerate = phosphoenolpyruvate + H2O</text>
        <dbReference type="Rhea" id="RHEA:10164"/>
        <dbReference type="ChEBI" id="CHEBI:15377"/>
        <dbReference type="ChEBI" id="CHEBI:58289"/>
        <dbReference type="ChEBI" id="CHEBI:58702"/>
        <dbReference type="EC" id="4.2.1.11"/>
    </reaction>
</comment>
<feature type="binding site" evidence="11">
    <location>
        <position position="161"/>
    </location>
    <ligand>
        <name>substrate</name>
    </ligand>
</feature>
<feature type="binding site" evidence="9">
    <location>
        <position position="371"/>
    </location>
    <ligand>
        <name>(2R)-2-phosphoglycerate</name>
        <dbReference type="ChEBI" id="CHEBI:58289"/>
    </ligand>
</feature>
<evidence type="ECO:0000256" key="7">
    <source>
        <dbReference type="ARBA" id="ARBA00023152"/>
    </source>
</evidence>
<dbReference type="InterPro" id="IPR029017">
    <property type="entry name" value="Enolase-like_N"/>
</dbReference>
<feature type="binding site" evidence="9">
    <location>
        <position position="341"/>
    </location>
    <ligand>
        <name>(2R)-2-phosphoglycerate</name>
        <dbReference type="ChEBI" id="CHEBI:58289"/>
    </ligand>
</feature>
<evidence type="ECO:0000313" key="15">
    <source>
        <dbReference type="EMBL" id="RNI24703.1"/>
    </source>
</evidence>
<dbReference type="Pfam" id="PF00113">
    <property type="entry name" value="Enolase_C"/>
    <property type="match status" value="1"/>
</dbReference>
<evidence type="ECO:0000256" key="1">
    <source>
        <dbReference type="ARBA" id="ARBA00005031"/>
    </source>
</evidence>
<feature type="active site" description="Proton acceptor" evidence="9 10">
    <location>
        <position position="341"/>
    </location>
</feature>
<name>A0A3M9MIP3_9MICO</name>
<sequence length="426" mass="45618">MPSKEPLRITGIDAEQILDSRGHPTLHVELTAGDGAVHHGFAPSGASTGEHEARELRDGGPEYGGLGVTNAIAVVAGKIEPLLRHGQWTCLDDIDDALQRTDGTGHFARIGSNTAVAVSTACARAFAARDELPLHAWIAARLGTTPTLPVPHFNVVNGGIHAANGLAFQEFLVAPTGASTMAEAVRMGAEIYAALAGQLRSRFGTVGVGDEGGFAPDTDDERQILGVLVRSIEDAGFTPGHEVQIALDSAANGFYDGRAYRLHGRWRTADQLLDRYDELVRDFPIWSLEDPFDESDRPAWRACVDQLGGRVQVLGDDIFVTDARRIRQGAQDGIATAALIKPNQIGTVTQTFEALRTAREVGLAAMISHRSGETLDTFIADLAVGAGVGQLKAGALARGERVAKYNRLTRIEELHPELRYAELRSS</sequence>
<dbReference type="SFLD" id="SFLDS00001">
    <property type="entry name" value="Enolase"/>
    <property type="match status" value="1"/>
</dbReference>
<feature type="binding site" evidence="9 12">
    <location>
        <position position="289"/>
    </location>
    <ligand>
        <name>Mg(2+)</name>
        <dbReference type="ChEBI" id="CHEBI:18420"/>
    </ligand>
</feature>
<reference evidence="15 16" key="1">
    <citation type="submission" date="2018-11" db="EMBL/GenBank/DDBJ databases">
        <title>Draft genome of Simplicispira Flexivirga sp. BO-16.</title>
        <authorList>
            <person name="Im W.T."/>
        </authorList>
    </citation>
    <scope>NUCLEOTIDE SEQUENCE [LARGE SCALE GENOMIC DNA]</scope>
    <source>
        <strain evidence="15 16">BO-16</strain>
    </source>
</reference>
<dbReference type="RefSeq" id="WP_123269995.1">
    <property type="nucleotide sequence ID" value="NZ_RJJQ01000002.1"/>
</dbReference>
<feature type="binding site" evidence="11">
    <location>
        <position position="170"/>
    </location>
    <ligand>
        <name>substrate</name>
    </ligand>
</feature>
<comment type="similarity">
    <text evidence="2 9">Belongs to the enolase family.</text>
</comment>
<keyword evidence="6 9" id="KW-0460">Magnesium</keyword>
<evidence type="ECO:0000256" key="12">
    <source>
        <dbReference type="PIRSR" id="PIRSR001400-3"/>
    </source>
</evidence>
<evidence type="ECO:0000256" key="8">
    <source>
        <dbReference type="ARBA" id="ARBA00023239"/>
    </source>
</evidence>
<comment type="cofactor">
    <cofactor evidence="12">
        <name>Mg(2+)</name>
        <dbReference type="ChEBI" id="CHEBI:18420"/>
    </cofactor>
    <text evidence="12">Mg(2+) is required for catalysis and for stabilizing the dimer.</text>
</comment>
<dbReference type="GO" id="GO:0009986">
    <property type="term" value="C:cell surface"/>
    <property type="evidence" value="ECO:0007669"/>
    <property type="project" value="UniProtKB-SubCell"/>
</dbReference>
<dbReference type="Pfam" id="PF03952">
    <property type="entry name" value="Enolase_N"/>
    <property type="match status" value="1"/>
</dbReference>
<dbReference type="SUPFAM" id="SSF54826">
    <property type="entry name" value="Enolase N-terminal domain-like"/>
    <property type="match status" value="1"/>
</dbReference>
<evidence type="ECO:0000256" key="5">
    <source>
        <dbReference type="ARBA" id="ARBA00022525"/>
    </source>
</evidence>
<dbReference type="InterPro" id="IPR020811">
    <property type="entry name" value="Enolase_N"/>
</dbReference>
<feature type="binding site" evidence="9 12">
    <location>
        <position position="248"/>
    </location>
    <ligand>
        <name>Mg(2+)</name>
        <dbReference type="ChEBI" id="CHEBI:18420"/>
    </ligand>
</feature>
<feature type="domain" description="Enolase C-terminal TIM barrel" evidence="13">
    <location>
        <begin position="145"/>
        <end position="426"/>
    </location>
</feature>
<comment type="pathway">
    <text evidence="1 9">Carbohydrate degradation; glycolysis; pyruvate from D-glyceraldehyde 3-phosphate: step 4/5.</text>
</comment>
<dbReference type="UniPathway" id="UPA00109">
    <property type="reaction ID" value="UER00187"/>
</dbReference>
<feature type="active site" description="Proton donor" evidence="9 10">
    <location>
        <position position="211"/>
    </location>
</feature>
<dbReference type="EC" id="4.2.1.11" evidence="3 9"/>
<dbReference type="GO" id="GO:0006096">
    <property type="term" value="P:glycolytic process"/>
    <property type="evidence" value="ECO:0007669"/>
    <property type="project" value="UniProtKB-UniRule"/>
</dbReference>
<dbReference type="GO" id="GO:0000015">
    <property type="term" value="C:phosphopyruvate hydratase complex"/>
    <property type="evidence" value="ECO:0007669"/>
    <property type="project" value="InterPro"/>
</dbReference>
<evidence type="ECO:0000256" key="3">
    <source>
        <dbReference type="ARBA" id="ARBA00012058"/>
    </source>
</evidence>
<comment type="function">
    <text evidence="9">Catalyzes the reversible conversion of 2-phosphoglycerate (2-PG) into phosphoenolpyruvate (PEP). It is essential for the degradation of carbohydrates via glycolysis.</text>
</comment>
<organism evidence="15 16">
    <name type="scientific">Flexivirga caeni</name>
    <dbReference type="NCBI Taxonomy" id="2294115"/>
    <lineage>
        <taxon>Bacteria</taxon>
        <taxon>Bacillati</taxon>
        <taxon>Actinomycetota</taxon>
        <taxon>Actinomycetes</taxon>
        <taxon>Micrococcales</taxon>
        <taxon>Dermacoccaceae</taxon>
        <taxon>Flexivirga</taxon>
    </lineage>
</organism>
<feature type="binding site" evidence="11">
    <location>
        <begin position="368"/>
        <end position="371"/>
    </location>
    <ligand>
        <name>substrate</name>
    </ligand>
</feature>
<keyword evidence="9 12" id="KW-0479">Metal-binding</keyword>
<feature type="binding site" evidence="11">
    <location>
        <position position="392"/>
    </location>
    <ligand>
        <name>substrate</name>
    </ligand>
</feature>
<dbReference type="SFLD" id="SFLDG00178">
    <property type="entry name" value="enolase"/>
    <property type="match status" value="1"/>
</dbReference>
<feature type="binding site" evidence="9">
    <location>
        <position position="169"/>
    </location>
    <ligand>
        <name>(2R)-2-phosphoglycerate</name>
        <dbReference type="ChEBI" id="CHEBI:58289"/>
    </ligand>
</feature>
<evidence type="ECO:0000256" key="11">
    <source>
        <dbReference type="PIRSR" id="PIRSR001400-2"/>
    </source>
</evidence>
<keyword evidence="8 9" id="KW-0456">Lyase</keyword>
<evidence type="ECO:0000313" key="16">
    <source>
        <dbReference type="Proteomes" id="UP000271678"/>
    </source>
</evidence>
<dbReference type="GO" id="GO:0004634">
    <property type="term" value="F:phosphopyruvate hydratase activity"/>
    <property type="evidence" value="ECO:0007669"/>
    <property type="project" value="UniProtKB-UniRule"/>
</dbReference>
<keyword evidence="15" id="KW-0670">Pyruvate</keyword>
<evidence type="ECO:0000259" key="13">
    <source>
        <dbReference type="SMART" id="SM01192"/>
    </source>
</evidence>
<dbReference type="InterPro" id="IPR036849">
    <property type="entry name" value="Enolase-like_C_sf"/>
</dbReference>
<dbReference type="SMART" id="SM01193">
    <property type="entry name" value="Enolase_N"/>
    <property type="match status" value="1"/>
</dbReference>
<dbReference type="Gene3D" id="3.30.390.10">
    <property type="entry name" value="Enolase-like, N-terminal domain"/>
    <property type="match status" value="1"/>
</dbReference>